<protein>
    <submittedName>
        <fullName evidence="6">Retinal dehydrogenase 2</fullName>
    </submittedName>
</protein>
<evidence type="ECO:0000313" key="7">
    <source>
        <dbReference type="EnsemblMetazoa" id="KAF7494249.1"/>
    </source>
</evidence>
<dbReference type="OrthoDB" id="310895at2759"/>
<proteinExistence type="inferred from homology"/>
<dbReference type="PROSITE" id="PS00687">
    <property type="entry name" value="ALDEHYDE_DEHYDR_GLU"/>
    <property type="match status" value="1"/>
</dbReference>
<dbReference type="InterPro" id="IPR016160">
    <property type="entry name" value="Ald_DH_CS_CYS"/>
</dbReference>
<reference evidence="8" key="1">
    <citation type="journal article" date="2020" name="PLoS Negl. Trop. Dis.">
        <title>High-quality nuclear genome for Sarcoptes scabiei-A critical resource for a neglected parasite.</title>
        <authorList>
            <person name="Korhonen P.K."/>
            <person name="Gasser R.B."/>
            <person name="Ma G."/>
            <person name="Wang T."/>
            <person name="Stroehlein A.J."/>
            <person name="Young N.D."/>
            <person name="Ang C.S."/>
            <person name="Fernando D.D."/>
            <person name="Lu H.C."/>
            <person name="Taylor S."/>
            <person name="Reynolds S.L."/>
            <person name="Mofiz E."/>
            <person name="Najaraj S.H."/>
            <person name="Gowda H."/>
            <person name="Madugundu A."/>
            <person name="Renuse S."/>
            <person name="Holt D."/>
            <person name="Pandey A."/>
            <person name="Papenfuss A.T."/>
            <person name="Fischer K."/>
        </authorList>
    </citation>
    <scope>NUCLEOTIDE SEQUENCE [LARGE SCALE GENOMIC DNA]</scope>
</reference>
<dbReference type="AlphaFoldDB" id="A0A834VGH2"/>
<reference evidence="6" key="2">
    <citation type="submission" date="2020-01" db="EMBL/GenBank/DDBJ databases">
        <authorList>
            <person name="Korhonen P.K.K."/>
            <person name="Guangxu M.G."/>
            <person name="Wang T.W."/>
            <person name="Stroehlein A.J.S."/>
            <person name="Young N.D."/>
            <person name="Ang C.-S.A."/>
            <person name="Fernando D.W.F."/>
            <person name="Lu H.L."/>
            <person name="Taylor S.T."/>
            <person name="Ehtesham M.E.M."/>
            <person name="Najaraj S.H.N."/>
            <person name="Harsha G.H.G."/>
            <person name="Madugundu A.M."/>
            <person name="Renuse S.R."/>
            <person name="Holt D.H."/>
            <person name="Pandey A.P."/>
            <person name="Papenfuss A.P."/>
            <person name="Gasser R.B.G."/>
            <person name="Fischer K.F."/>
        </authorList>
    </citation>
    <scope>NUCLEOTIDE SEQUENCE</scope>
    <source>
        <strain evidence="6">SSS_KF_BRIS2020</strain>
    </source>
</reference>
<dbReference type="PROSITE" id="PS00070">
    <property type="entry name" value="ALDEHYDE_DEHYDR_CYS"/>
    <property type="match status" value="1"/>
</dbReference>
<feature type="active site" evidence="3">
    <location>
        <position position="254"/>
    </location>
</feature>
<accession>A0A834VGH2</accession>
<dbReference type="InterPro" id="IPR029510">
    <property type="entry name" value="Ald_DH_CS_GLU"/>
</dbReference>
<feature type="domain" description="Aldehyde dehydrogenase" evidence="5">
    <location>
        <begin position="20"/>
        <end position="484"/>
    </location>
</feature>
<dbReference type="Pfam" id="PF00171">
    <property type="entry name" value="Aldedh"/>
    <property type="match status" value="1"/>
</dbReference>
<dbReference type="PANTHER" id="PTHR11699">
    <property type="entry name" value="ALDEHYDE DEHYDROGENASE-RELATED"/>
    <property type="match status" value="1"/>
</dbReference>
<evidence type="ECO:0000256" key="2">
    <source>
        <dbReference type="ARBA" id="ARBA00023002"/>
    </source>
</evidence>
<dbReference type="Proteomes" id="UP000070412">
    <property type="component" value="Unassembled WGS sequence"/>
</dbReference>
<evidence type="ECO:0000256" key="1">
    <source>
        <dbReference type="ARBA" id="ARBA00009986"/>
    </source>
</evidence>
<evidence type="ECO:0000256" key="3">
    <source>
        <dbReference type="PROSITE-ProRule" id="PRU10007"/>
    </source>
</evidence>
<reference evidence="7" key="3">
    <citation type="submission" date="2022-06" db="UniProtKB">
        <authorList>
            <consortium name="EnsemblMetazoa"/>
        </authorList>
    </citation>
    <scope>IDENTIFICATION</scope>
</reference>
<dbReference type="EnsemblMetazoa" id="SSS_6872s_mrna">
    <property type="protein sequence ID" value="KAF7494249.1"/>
    <property type="gene ID" value="SSS_6872"/>
</dbReference>
<dbReference type="InterPro" id="IPR015590">
    <property type="entry name" value="Aldehyde_DH_dom"/>
</dbReference>
<dbReference type="InterPro" id="IPR016162">
    <property type="entry name" value="Ald_DH_N"/>
</dbReference>
<dbReference type="InterPro" id="IPR016161">
    <property type="entry name" value="Ald_DH/histidinol_DH"/>
</dbReference>
<keyword evidence="2 4" id="KW-0560">Oxidoreductase</keyword>
<dbReference type="SUPFAM" id="SSF53720">
    <property type="entry name" value="ALDH-like"/>
    <property type="match status" value="1"/>
</dbReference>
<sequence length="496" mass="54200">MNTVSIVEFTQLFIGGKFFDSNPKRSFSTINPFDGKVIANIQQASLDDINLTVQVARKRFEDWSQTSPSVRGRFLNKLANLFDENIERIASLDSLENGIPITEMIHCTRAAAEILRFYAGAVDKIKGETLPMDQQRWTMTVREPLGVCAIIIPWNSPTLMLAKTIGPALATGNTVIVKPAEQTSLSALFIAHLTTLAGLPGGVFNVLTGDGPNVGAHLASHMDIDMITFTGSLEVGRKIMAASAESNLKKVTLELGGKSPLVIFDDVDVEKAAQLSSNAIFVSNGQVCCCGSRTYVHEKIYDRFLKECVKLAENRIVGDPMDPKTQHGPQVDESAVEKIMTMIRSGLNQGALLMTGGKKGLKKSLSNGIDDYFIQPTVFANVDESMSIGQEEIFGPVQSIIKFSSLDEIIERANKTKFGLAAGIITNDINKALKFARSVRAGTCWINCYFVVRPSTPFGGYKLSGVGREFGEEALRQYTETKTITINLDESNYLFG</sequence>
<evidence type="ECO:0000256" key="4">
    <source>
        <dbReference type="RuleBase" id="RU003345"/>
    </source>
</evidence>
<dbReference type="FunFam" id="3.40.605.10:FF:000001">
    <property type="entry name" value="Aldehyde dehydrogenase 1"/>
    <property type="match status" value="1"/>
</dbReference>
<dbReference type="Gene3D" id="3.40.309.10">
    <property type="entry name" value="Aldehyde Dehydrogenase, Chain A, domain 2"/>
    <property type="match status" value="1"/>
</dbReference>
<dbReference type="Gene3D" id="3.40.605.10">
    <property type="entry name" value="Aldehyde Dehydrogenase, Chain A, domain 1"/>
    <property type="match status" value="1"/>
</dbReference>
<organism evidence="6">
    <name type="scientific">Sarcoptes scabiei</name>
    <name type="common">Itch mite</name>
    <name type="synonym">Acarus scabiei</name>
    <dbReference type="NCBI Taxonomy" id="52283"/>
    <lineage>
        <taxon>Eukaryota</taxon>
        <taxon>Metazoa</taxon>
        <taxon>Ecdysozoa</taxon>
        <taxon>Arthropoda</taxon>
        <taxon>Chelicerata</taxon>
        <taxon>Arachnida</taxon>
        <taxon>Acari</taxon>
        <taxon>Acariformes</taxon>
        <taxon>Sarcoptiformes</taxon>
        <taxon>Astigmata</taxon>
        <taxon>Psoroptidia</taxon>
        <taxon>Sarcoptoidea</taxon>
        <taxon>Sarcoptidae</taxon>
        <taxon>Sarcoptinae</taxon>
        <taxon>Sarcoptes</taxon>
    </lineage>
</organism>
<dbReference type="GO" id="GO:0016620">
    <property type="term" value="F:oxidoreductase activity, acting on the aldehyde or oxo group of donors, NAD or NADP as acceptor"/>
    <property type="evidence" value="ECO:0007669"/>
    <property type="project" value="InterPro"/>
</dbReference>
<comment type="similarity">
    <text evidence="1 4">Belongs to the aldehyde dehydrogenase family.</text>
</comment>
<evidence type="ECO:0000259" key="5">
    <source>
        <dbReference type="Pfam" id="PF00171"/>
    </source>
</evidence>
<evidence type="ECO:0000313" key="6">
    <source>
        <dbReference type="EMBL" id="KAF7494249.1"/>
    </source>
</evidence>
<dbReference type="EMBL" id="WVUK01000053">
    <property type="protein sequence ID" value="KAF7494249.1"/>
    <property type="molecule type" value="Genomic_DNA"/>
</dbReference>
<dbReference type="InterPro" id="IPR016163">
    <property type="entry name" value="Ald_DH_C"/>
</dbReference>
<dbReference type="FunFam" id="3.40.309.10:FF:000001">
    <property type="entry name" value="Mitochondrial aldehyde dehydrogenase 2"/>
    <property type="match status" value="1"/>
</dbReference>
<keyword evidence="8" id="KW-1185">Reference proteome</keyword>
<name>A0A834VGH2_SARSC</name>
<gene>
    <name evidence="6" type="ORF">SSS_6872</name>
</gene>
<evidence type="ECO:0000313" key="8">
    <source>
        <dbReference type="Proteomes" id="UP000070412"/>
    </source>
</evidence>